<comment type="caution">
    <text evidence="2">The sequence shown here is derived from an EMBL/GenBank/DDBJ whole genome shotgun (WGS) entry which is preliminary data.</text>
</comment>
<dbReference type="Proteomes" id="UP000324222">
    <property type="component" value="Unassembled WGS sequence"/>
</dbReference>
<gene>
    <name evidence="2" type="ORF">E2C01_023912</name>
</gene>
<protein>
    <submittedName>
        <fullName evidence="2">Uncharacterized protein</fullName>
    </submittedName>
</protein>
<evidence type="ECO:0000256" key="1">
    <source>
        <dbReference type="SAM" id="MobiDB-lite"/>
    </source>
</evidence>
<evidence type="ECO:0000313" key="3">
    <source>
        <dbReference type="Proteomes" id="UP000324222"/>
    </source>
</evidence>
<accession>A0A5B7ECZ4</accession>
<organism evidence="2 3">
    <name type="scientific">Portunus trituberculatus</name>
    <name type="common">Swimming crab</name>
    <name type="synonym">Neptunus trituberculatus</name>
    <dbReference type="NCBI Taxonomy" id="210409"/>
    <lineage>
        <taxon>Eukaryota</taxon>
        <taxon>Metazoa</taxon>
        <taxon>Ecdysozoa</taxon>
        <taxon>Arthropoda</taxon>
        <taxon>Crustacea</taxon>
        <taxon>Multicrustacea</taxon>
        <taxon>Malacostraca</taxon>
        <taxon>Eumalacostraca</taxon>
        <taxon>Eucarida</taxon>
        <taxon>Decapoda</taxon>
        <taxon>Pleocyemata</taxon>
        <taxon>Brachyura</taxon>
        <taxon>Eubrachyura</taxon>
        <taxon>Portunoidea</taxon>
        <taxon>Portunidae</taxon>
        <taxon>Portuninae</taxon>
        <taxon>Portunus</taxon>
    </lineage>
</organism>
<feature type="region of interest" description="Disordered" evidence="1">
    <location>
        <begin position="63"/>
        <end position="92"/>
    </location>
</feature>
<evidence type="ECO:0000313" key="2">
    <source>
        <dbReference type="EMBL" id="MPC30644.1"/>
    </source>
</evidence>
<proteinExistence type="predicted"/>
<sequence>MTQTLAWRYAHTRQGPPAHPPSPTQGLSMGGTGVWSHGPSRERLLVLTQSLLAAHQQGIKYRCRPGVNATQPRESHARMPAGDAHPPPPPPP</sequence>
<keyword evidence="3" id="KW-1185">Reference proteome</keyword>
<dbReference type="AlphaFoldDB" id="A0A5B7ECZ4"/>
<feature type="region of interest" description="Disordered" evidence="1">
    <location>
        <begin position="1"/>
        <end position="36"/>
    </location>
</feature>
<reference evidence="2 3" key="1">
    <citation type="submission" date="2019-05" db="EMBL/GenBank/DDBJ databases">
        <title>Another draft genome of Portunus trituberculatus and its Hox gene families provides insights of decapod evolution.</title>
        <authorList>
            <person name="Jeong J.-H."/>
            <person name="Song I."/>
            <person name="Kim S."/>
            <person name="Choi T."/>
            <person name="Kim D."/>
            <person name="Ryu S."/>
            <person name="Kim W."/>
        </authorList>
    </citation>
    <scope>NUCLEOTIDE SEQUENCE [LARGE SCALE GENOMIC DNA]</scope>
    <source>
        <tissue evidence="2">Muscle</tissue>
    </source>
</reference>
<dbReference type="EMBL" id="VSRR010002291">
    <property type="protein sequence ID" value="MPC30644.1"/>
    <property type="molecule type" value="Genomic_DNA"/>
</dbReference>
<name>A0A5B7ECZ4_PORTR</name>